<organism evidence="1 2">
    <name type="scientific">Agromyces luteolus</name>
    <dbReference type="NCBI Taxonomy" id="88373"/>
    <lineage>
        <taxon>Bacteria</taxon>
        <taxon>Bacillati</taxon>
        <taxon>Actinomycetota</taxon>
        <taxon>Actinomycetes</taxon>
        <taxon>Micrococcales</taxon>
        <taxon>Microbacteriaceae</taxon>
        <taxon>Agromyces</taxon>
    </lineage>
</organism>
<protein>
    <submittedName>
        <fullName evidence="1">Uncharacterized protein</fullName>
    </submittedName>
</protein>
<proteinExistence type="predicted"/>
<dbReference type="AlphaFoldDB" id="A0A7C9LGY5"/>
<keyword evidence="2" id="KW-1185">Reference proteome</keyword>
<sequence>MMARLSRRIWISAATVAAAVTIGSVVGGAWWLGRGVFDPQWNLTLADVMESKSGGADAKTEPTNVTSSVCDETVRCIEAYDTAEALYLRFDTRAGAAKHESTIADGFQSNYVVMDFAGKNGVTKTKQLWAMQHLAGMWQDYVGDFPDR</sequence>
<name>A0A7C9LGY5_9MICO</name>
<accession>A0A7C9LGY5</accession>
<evidence type="ECO:0000313" key="2">
    <source>
        <dbReference type="Proteomes" id="UP000480122"/>
    </source>
</evidence>
<reference evidence="1 2" key="1">
    <citation type="submission" date="2019-11" db="EMBL/GenBank/DDBJ databases">
        <title>Agromyces kandeliae sp. nov., isolated from mangrove soil.</title>
        <authorList>
            <person name="Wang R."/>
        </authorList>
    </citation>
    <scope>NUCLEOTIDE SEQUENCE [LARGE SCALE GENOMIC DNA]</scope>
    <source>
        <strain evidence="1 2">JCM 11431</strain>
    </source>
</reference>
<dbReference type="EMBL" id="WODA01000010">
    <property type="protein sequence ID" value="MUN06854.1"/>
    <property type="molecule type" value="Genomic_DNA"/>
</dbReference>
<evidence type="ECO:0000313" key="1">
    <source>
        <dbReference type="EMBL" id="MUN06854.1"/>
    </source>
</evidence>
<dbReference type="RefSeq" id="WP_155841584.1">
    <property type="nucleotide sequence ID" value="NZ_BAAAIA010000004.1"/>
</dbReference>
<dbReference type="Proteomes" id="UP000480122">
    <property type="component" value="Unassembled WGS sequence"/>
</dbReference>
<dbReference type="OrthoDB" id="5121489at2"/>
<comment type="caution">
    <text evidence="1">The sequence shown here is derived from an EMBL/GenBank/DDBJ whole genome shotgun (WGS) entry which is preliminary data.</text>
</comment>
<gene>
    <name evidence="1" type="ORF">GLX25_06950</name>
</gene>